<dbReference type="SUPFAM" id="SSF56112">
    <property type="entry name" value="Protein kinase-like (PK-like)"/>
    <property type="match status" value="1"/>
</dbReference>
<keyword evidence="3" id="KW-1185">Reference proteome</keyword>
<reference evidence="2" key="1">
    <citation type="submission" date="2022-04" db="EMBL/GenBank/DDBJ databases">
        <title>Whole genome sequence of Sphaerotilus sp. FB-5.</title>
        <authorList>
            <person name="Takeda M."/>
            <person name="Narihara S."/>
            <person name="Akimoto M."/>
            <person name="Akimoto R."/>
            <person name="Nishiyashiki S."/>
            <person name="Murakami T."/>
        </authorList>
    </citation>
    <scope>NUCLEOTIDE SEQUENCE</scope>
    <source>
        <strain evidence="2">FB-5</strain>
    </source>
</reference>
<dbReference type="PANTHER" id="PTHR47829">
    <property type="entry name" value="HYDROLASE, PUTATIVE (AFU_ORTHOLOGUE AFUA_1G12880)-RELATED"/>
    <property type="match status" value="1"/>
</dbReference>
<evidence type="ECO:0000313" key="3">
    <source>
        <dbReference type="Proteomes" id="UP001057498"/>
    </source>
</evidence>
<dbReference type="Proteomes" id="UP001057498">
    <property type="component" value="Chromosome"/>
</dbReference>
<protein>
    <submittedName>
        <fullName evidence="2">Aminoglycoside phosphotransferase</fullName>
    </submittedName>
</protein>
<dbReference type="InterPro" id="IPR011009">
    <property type="entry name" value="Kinase-like_dom_sf"/>
</dbReference>
<dbReference type="InterPro" id="IPR052898">
    <property type="entry name" value="ACAD10-like"/>
</dbReference>
<name>A0ABM7YPX5_9BURK</name>
<dbReference type="PANTHER" id="PTHR47829:SF3">
    <property type="entry name" value="AMINOGLYCOSIDE PHOSPHOTRANSFERASE DOMAIN-CONTAINING PROTEIN"/>
    <property type="match status" value="1"/>
</dbReference>
<accession>A0ABM7YPX5</accession>
<dbReference type="Gene3D" id="3.90.1200.10">
    <property type="match status" value="1"/>
</dbReference>
<evidence type="ECO:0000259" key="1">
    <source>
        <dbReference type="Pfam" id="PF01636"/>
    </source>
</evidence>
<dbReference type="InterPro" id="IPR002575">
    <property type="entry name" value="Aminoglycoside_PTrfase"/>
</dbReference>
<evidence type="ECO:0000313" key="2">
    <source>
        <dbReference type="EMBL" id="BDI06549.1"/>
    </source>
</evidence>
<dbReference type="CDD" id="cd05154">
    <property type="entry name" value="ACAD10_11_N-like"/>
    <property type="match status" value="1"/>
</dbReference>
<dbReference type="Pfam" id="PF01636">
    <property type="entry name" value="APH"/>
    <property type="match status" value="1"/>
</dbReference>
<dbReference type="Gene3D" id="3.30.200.20">
    <property type="entry name" value="Phosphorylase Kinase, domain 1"/>
    <property type="match status" value="1"/>
</dbReference>
<dbReference type="InterPro" id="IPR041726">
    <property type="entry name" value="ACAD10_11_N"/>
</dbReference>
<gene>
    <name evidence="2" type="ORF">CATMQ487_35190</name>
</gene>
<sequence>MSTATSALPDAAALADWLRAHVRPFHGGVQIEPLTGGQSNPTYRVEAGDHRWVLRRKPPGVLLASAHAVEREYRVMRALADSAVPVPAMHVLCEDAAVLGTPFYVMDFVEGRVFARPDLPGLTPAERAAIFDAMNGVIAALHAVDVDAVGLGDYGRPQNYLARQLDRWTKQYRASETAAGLERHEPMERLIDWLQANRPDDEAVALVHGDFRIDNLIFHPSEPRVLAVLDWELSTLGHPLVDFAYHVMTWRVTPEEFRGLKGHDLAALGIPDEAAYVAAYAQRTGRPGRSGLDGLPNFEYHLAFNMFRMAAILQGILARSRQGSAASADAERTGRQARPMAEAGWRLVQQLEQRRAA</sequence>
<dbReference type="RefSeq" id="WP_251969814.1">
    <property type="nucleotide sequence ID" value="NZ_AP025730.1"/>
</dbReference>
<feature type="domain" description="Aminoglycoside phosphotransferase" evidence="1">
    <location>
        <begin position="31"/>
        <end position="257"/>
    </location>
</feature>
<organism evidence="2 3">
    <name type="scientific">Sphaerotilus microaerophilus</name>
    <dbReference type="NCBI Taxonomy" id="2914710"/>
    <lineage>
        <taxon>Bacteria</taxon>
        <taxon>Pseudomonadati</taxon>
        <taxon>Pseudomonadota</taxon>
        <taxon>Betaproteobacteria</taxon>
        <taxon>Burkholderiales</taxon>
        <taxon>Sphaerotilaceae</taxon>
        <taxon>Sphaerotilus</taxon>
    </lineage>
</organism>
<proteinExistence type="predicted"/>
<dbReference type="EMBL" id="AP025730">
    <property type="protein sequence ID" value="BDI06549.1"/>
    <property type="molecule type" value="Genomic_DNA"/>
</dbReference>